<organism evidence="3 4">
    <name type="scientific">Agrococcus terreus</name>
    <dbReference type="NCBI Taxonomy" id="574649"/>
    <lineage>
        <taxon>Bacteria</taxon>
        <taxon>Bacillati</taxon>
        <taxon>Actinomycetota</taxon>
        <taxon>Actinomycetes</taxon>
        <taxon>Micrococcales</taxon>
        <taxon>Microbacteriaceae</taxon>
        <taxon>Agrococcus</taxon>
    </lineage>
</organism>
<evidence type="ECO:0000256" key="2">
    <source>
        <dbReference type="SAM" id="SignalP"/>
    </source>
</evidence>
<evidence type="ECO:0000313" key="4">
    <source>
        <dbReference type="Proteomes" id="UP000626982"/>
    </source>
</evidence>
<dbReference type="Proteomes" id="UP000626982">
    <property type="component" value="Unassembled WGS sequence"/>
</dbReference>
<evidence type="ECO:0000256" key="1">
    <source>
        <dbReference type="SAM" id="MobiDB-lite"/>
    </source>
</evidence>
<feature type="chain" id="PRO_5047362517" description="Lipoprotein" evidence="2">
    <location>
        <begin position="22"/>
        <end position="154"/>
    </location>
</feature>
<gene>
    <name evidence="3" type="ORF">GCM10010968_19710</name>
</gene>
<accession>A0ABQ2KPL2</accession>
<protein>
    <recommendedName>
        <fullName evidence="5">Lipoprotein</fullName>
    </recommendedName>
</protein>
<dbReference type="EMBL" id="BMLM01000002">
    <property type="protein sequence ID" value="GGN86235.1"/>
    <property type="molecule type" value="Genomic_DNA"/>
</dbReference>
<name>A0ABQ2KPL2_9MICO</name>
<proteinExistence type="predicted"/>
<feature type="signal peptide" evidence="2">
    <location>
        <begin position="1"/>
        <end position="21"/>
    </location>
</feature>
<dbReference type="PROSITE" id="PS51257">
    <property type="entry name" value="PROKAR_LIPOPROTEIN"/>
    <property type="match status" value="1"/>
</dbReference>
<evidence type="ECO:0008006" key="5">
    <source>
        <dbReference type="Google" id="ProtNLM"/>
    </source>
</evidence>
<feature type="region of interest" description="Disordered" evidence="1">
    <location>
        <begin position="30"/>
        <end position="66"/>
    </location>
</feature>
<keyword evidence="2" id="KW-0732">Signal</keyword>
<sequence length="154" mass="15676">MKTSRIVVLPALAAASLLALTGCFQLPPVGGNPGGSGETTAPSTDGGDTGSGDTGGDVDLAGTSWSGTDAAGNAMDLVLEEDGTVLLNNWNDENWDEPTDTWEVSGGEFTMFISGIREIQSLEYTGPAAEGEMQLTGVDGNGDQGYDLTLTQGG</sequence>
<comment type="caution">
    <text evidence="3">The sequence shown here is derived from an EMBL/GenBank/DDBJ whole genome shotgun (WGS) entry which is preliminary data.</text>
</comment>
<dbReference type="RefSeq" id="WP_188718154.1">
    <property type="nucleotide sequence ID" value="NZ_BAABBD010000007.1"/>
</dbReference>
<evidence type="ECO:0000313" key="3">
    <source>
        <dbReference type="EMBL" id="GGN86235.1"/>
    </source>
</evidence>
<reference evidence="4" key="1">
    <citation type="journal article" date="2019" name="Int. J. Syst. Evol. Microbiol.">
        <title>The Global Catalogue of Microorganisms (GCM) 10K type strain sequencing project: providing services to taxonomists for standard genome sequencing and annotation.</title>
        <authorList>
            <consortium name="The Broad Institute Genomics Platform"/>
            <consortium name="The Broad Institute Genome Sequencing Center for Infectious Disease"/>
            <person name="Wu L."/>
            <person name="Ma J."/>
        </authorList>
    </citation>
    <scope>NUCLEOTIDE SEQUENCE [LARGE SCALE GENOMIC DNA]</scope>
    <source>
        <strain evidence="4">CGMCC 1.6960</strain>
    </source>
</reference>
<keyword evidence="4" id="KW-1185">Reference proteome</keyword>